<accession>A0A120I0Z4</accession>
<dbReference type="AlphaFoldDB" id="A0A120I0Z4"/>
<dbReference type="OrthoDB" id="5125921at2"/>
<evidence type="ECO:0000313" key="1">
    <source>
        <dbReference type="EMBL" id="AMB58519.1"/>
    </source>
</evidence>
<dbReference type="EMBL" id="CP014145">
    <property type="protein sequence ID" value="AMB58519.1"/>
    <property type="molecule type" value="Genomic_DNA"/>
</dbReference>
<protein>
    <submittedName>
        <fullName evidence="1">Uncharacterized protein</fullName>
    </submittedName>
</protein>
<reference evidence="2" key="2">
    <citation type="submission" date="2016-01" db="EMBL/GenBank/DDBJ databases">
        <title>First complete genome sequence of a species in the genus Microterricola, an extremophilic cold active enzyme producing strain ERGS5:02 isolated from Sikkim Himalaya.</title>
        <authorList>
            <person name="Kumar R."/>
            <person name="Singh D."/>
            <person name="Swarnkar M.K."/>
        </authorList>
    </citation>
    <scope>NUCLEOTIDE SEQUENCE [LARGE SCALE GENOMIC DNA]</scope>
    <source>
        <strain evidence="2">ERGS5:02</strain>
    </source>
</reference>
<sequence>MGESASHEVDVWLREWQVSEDGLRVALGESVSWDLVPMDQEWMTRLFGERRTVPLQLDTYASATRAPDAPDWTRIRGDILAIEQVSVRYTRSTDPSEVGSVPEPGAAVTLRVPSLWPKHPHIGSVVGWIVRVRMPSHID</sequence>
<keyword evidence="2" id="KW-1185">Reference proteome</keyword>
<dbReference type="Pfam" id="PF20218">
    <property type="entry name" value="DUF6578"/>
    <property type="match status" value="1"/>
</dbReference>
<dbReference type="RefSeq" id="WP_067227209.1">
    <property type="nucleotide sequence ID" value="NZ_CP014145.1"/>
</dbReference>
<reference evidence="1 2" key="1">
    <citation type="journal article" date="2016" name="J. Biotechnol.">
        <title>First complete genome sequence of a species in the genus Microterricola, an extremophilic cold active enzyme producing bacterial strain ERGS5:02 isolated from Sikkim Himalaya.</title>
        <authorList>
            <person name="Himanshu"/>
            <person name="Swarnkar M.K."/>
            <person name="Singh D."/>
            <person name="Kumar R."/>
        </authorList>
    </citation>
    <scope>NUCLEOTIDE SEQUENCE [LARGE SCALE GENOMIC DNA]</scope>
    <source>
        <strain evidence="1 2">ERGS5:02</strain>
    </source>
</reference>
<evidence type="ECO:0000313" key="2">
    <source>
        <dbReference type="Proteomes" id="UP000058305"/>
    </source>
</evidence>
<name>A0A120I0Z4_9MICO</name>
<dbReference type="Proteomes" id="UP000058305">
    <property type="component" value="Chromosome"/>
</dbReference>
<gene>
    <name evidence="1" type="ORF">AWU67_06225</name>
</gene>
<dbReference type="KEGG" id="mvd:AWU67_06225"/>
<dbReference type="InterPro" id="IPR046485">
    <property type="entry name" value="DUF6578"/>
</dbReference>
<proteinExistence type="predicted"/>
<organism evidence="1 2">
    <name type="scientific">Microterricola viridarii</name>
    <dbReference type="NCBI Taxonomy" id="412690"/>
    <lineage>
        <taxon>Bacteria</taxon>
        <taxon>Bacillati</taxon>
        <taxon>Actinomycetota</taxon>
        <taxon>Actinomycetes</taxon>
        <taxon>Micrococcales</taxon>
        <taxon>Microbacteriaceae</taxon>
        <taxon>Microterricola</taxon>
    </lineage>
</organism>